<dbReference type="RefSeq" id="WP_142948147.1">
    <property type="nucleotide sequence ID" value="NZ_ARXR01000044.1"/>
</dbReference>
<feature type="transmembrane region" description="Helical" evidence="1">
    <location>
        <begin position="66"/>
        <end position="89"/>
    </location>
</feature>
<keyword evidence="3" id="KW-1185">Reference proteome</keyword>
<proteinExistence type="predicted"/>
<keyword evidence="1" id="KW-1133">Transmembrane helix</keyword>
<gene>
    <name evidence="2" type="ORF">ISO4_03041</name>
</gene>
<evidence type="ECO:0000256" key="1">
    <source>
        <dbReference type="SAM" id="Phobius"/>
    </source>
</evidence>
<evidence type="ECO:0000313" key="3">
    <source>
        <dbReference type="Proteomes" id="UP000644441"/>
    </source>
</evidence>
<organism evidence="2 3">
    <name type="scientific">Alloalcanivorax venustensis ISO4</name>
    <dbReference type="NCBI Taxonomy" id="1177184"/>
    <lineage>
        <taxon>Bacteria</taxon>
        <taxon>Pseudomonadati</taxon>
        <taxon>Pseudomonadota</taxon>
        <taxon>Gammaproteobacteria</taxon>
        <taxon>Oceanospirillales</taxon>
        <taxon>Alcanivoracaceae</taxon>
        <taxon>Alloalcanivorax</taxon>
    </lineage>
</organism>
<keyword evidence="1" id="KW-0812">Transmembrane</keyword>
<dbReference type="Proteomes" id="UP000644441">
    <property type="component" value="Unassembled WGS sequence"/>
</dbReference>
<sequence>MAAVLAGGIIVIWLALSGGRALLNAGGIQLHWPADLLAPLLLAALETLLFLLTVPDAPVLEEARRWPVAGALVALAWVINGAVAGRVWMRRRRAA</sequence>
<name>A0ABS0AJW4_9GAMM</name>
<accession>A0ABS0AJW4</accession>
<keyword evidence="1" id="KW-0472">Membrane</keyword>
<comment type="caution">
    <text evidence="2">The sequence shown here is derived from an EMBL/GenBank/DDBJ whole genome shotgun (WGS) entry which is preliminary data.</text>
</comment>
<protein>
    <submittedName>
        <fullName evidence="2">Uncharacterized protein</fullName>
    </submittedName>
</protein>
<evidence type="ECO:0000313" key="2">
    <source>
        <dbReference type="EMBL" id="MBF5054439.1"/>
    </source>
</evidence>
<feature type="transmembrane region" description="Helical" evidence="1">
    <location>
        <begin position="37"/>
        <end position="54"/>
    </location>
</feature>
<dbReference type="GeneID" id="99767515"/>
<reference evidence="2 3" key="1">
    <citation type="submission" date="2012-09" db="EMBL/GenBank/DDBJ databases">
        <title>Genome Sequence of alkane-degrading Bacterium Alcanivorax venustensis ISO4.</title>
        <authorList>
            <person name="Lai Q."/>
            <person name="Shao Z."/>
        </authorList>
    </citation>
    <scope>NUCLEOTIDE SEQUENCE [LARGE SCALE GENOMIC DNA]</scope>
    <source>
        <strain evidence="2 3">ISO4</strain>
    </source>
</reference>
<dbReference type="EMBL" id="ARXR01000044">
    <property type="protein sequence ID" value="MBF5054439.1"/>
    <property type="molecule type" value="Genomic_DNA"/>
</dbReference>